<dbReference type="Proteomes" id="UP000199584">
    <property type="component" value="Unassembled WGS sequence"/>
</dbReference>
<dbReference type="PANTHER" id="PTHR39418">
    <property type="entry name" value="DEHYDROGENASE-RELATED"/>
    <property type="match status" value="1"/>
</dbReference>
<sequence length="195" mass="21418">MDDWQKVINFHGHACCILAIGYRAAKLALSLLEEASEKGEQPVALVETVDCSTDAVQVLTGCTFGGRRLKVKETGKYAFSLGYPSTDGAVRVVLRPGVLSRLGEPFLKLMEKVANGEAGVEEKEQFYNHQAGLMQYILNAPSEELFNVQKVKLSPMPAGFMFQFTCCDNCREEFLSARAQRINGKVLCPVCSGMV</sequence>
<dbReference type="Gene3D" id="3.30.1330.130">
    <property type="match status" value="1"/>
</dbReference>
<evidence type="ECO:0000313" key="2">
    <source>
        <dbReference type="EMBL" id="SFR01302.1"/>
    </source>
</evidence>
<dbReference type="InterPro" id="IPR026328">
    <property type="entry name" value="FmdE"/>
</dbReference>
<keyword evidence="3" id="KW-1185">Reference proteome</keyword>
<evidence type="ECO:0000259" key="1">
    <source>
        <dbReference type="Pfam" id="PF02663"/>
    </source>
</evidence>
<evidence type="ECO:0000313" key="3">
    <source>
        <dbReference type="Proteomes" id="UP000199584"/>
    </source>
</evidence>
<protein>
    <submittedName>
        <fullName evidence="2">Formylmethanofuran dehydrogenase subunit E</fullName>
    </submittedName>
</protein>
<dbReference type="STRING" id="39060.SAMN05660706_106110"/>
<dbReference type="InterPro" id="IPR053194">
    <property type="entry name" value="tRNA_methyltr_O"/>
</dbReference>
<dbReference type="SUPFAM" id="SSF143555">
    <property type="entry name" value="FwdE-like"/>
    <property type="match status" value="1"/>
</dbReference>
<name>A0A1I6D7J5_9FIRM</name>
<feature type="domain" description="Formylmethanofuran dehydrogenase subunit E" evidence="1">
    <location>
        <begin position="10"/>
        <end position="147"/>
    </location>
</feature>
<dbReference type="PANTHER" id="PTHR39418:SF1">
    <property type="entry name" value="DEHYDROGENASE"/>
    <property type="match status" value="1"/>
</dbReference>
<dbReference type="AlphaFoldDB" id="A0A1I6D7J5"/>
<proteinExistence type="predicted"/>
<accession>A0A1I6D7J5</accession>
<dbReference type="RefSeq" id="WP_165608190.1">
    <property type="nucleotide sequence ID" value="NZ_FOYM01000006.1"/>
</dbReference>
<reference evidence="3" key="1">
    <citation type="submission" date="2016-10" db="EMBL/GenBank/DDBJ databases">
        <authorList>
            <person name="Varghese N."/>
            <person name="Submissions S."/>
        </authorList>
    </citation>
    <scope>NUCLEOTIDE SEQUENCE [LARGE SCALE GENOMIC DNA]</scope>
    <source>
        <strain evidence="3">DSM 3669</strain>
    </source>
</reference>
<gene>
    <name evidence="2" type="ORF">SAMN05660706_106110</name>
</gene>
<organism evidence="2 3">
    <name type="scientific">Desulfoscipio geothermicus DSM 3669</name>
    <dbReference type="NCBI Taxonomy" id="1121426"/>
    <lineage>
        <taxon>Bacteria</taxon>
        <taxon>Bacillati</taxon>
        <taxon>Bacillota</taxon>
        <taxon>Clostridia</taxon>
        <taxon>Eubacteriales</taxon>
        <taxon>Desulfallaceae</taxon>
        <taxon>Desulfoscipio</taxon>
    </lineage>
</organism>
<dbReference type="EMBL" id="FOYM01000006">
    <property type="protein sequence ID" value="SFR01302.1"/>
    <property type="molecule type" value="Genomic_DNA"/>
</dbReference>
<dbReference type="PIRSF" id="PIRSF006578">
    <property type="entry name" value="FwdE"/>
    <property type="match status" value="1"/>
</dbReference>
<dbReference type="InterPro" id="IPR003814">
    <property type="entry name" value="FmdEsu_dom"/>
</dbReference>
<dbReference type="Pfam" id="PF02663">
    <property type="entry name" value="FmdE"/>
    <property type="match status" value="1"/>
</dbReference>